<dbReference type="Pfam" id="PF01095">
    <property type="entry name" value="Pectinesterase"/>
    <property type="match status" value="1"/>
</dbReference>
<dbReference type="AlphaFoldDB" id="A0A317SQE9"/>
<name>A0A317SQE9_9PEZI</name>
<evidence type="ECO:0000256" key="1">
    <source>
        <dbReference type="ARBA" id="ARBA00005184"/>
    </source>
</evidence>
<dbReference type="GO" id="GO:0042545">
    <property type="term" value="P:cell wall modification"/>
    <property type="evidence" value="ECO:0007669"/>
    <property type="project" value="UniProtKB-UniRule"/>
</dbReference>
<dbReference type="GO" id="GO:0030599">
    <property type="term" value="F:pectinesterase activity"/>
    <property type="evidence" value="ECO:0007669"/>
    <property type="project" value="UniProtKB-UniRule"/>
</dbReference>
<organism evidence="10 11">
    <name type="scientific">Tuber magnatum</name>
    <name type="common">white Piedmont truffle</name>
    <dbReference type="NCBI Taxonomy" id="42249"/>
    <lineage>
        <taxon>Eukaryota</taxon>
        <taxon>Fungi</taxon>
        <taxon>Dikarya</taxon>
        <taxon>Ascomycota</taxon>
        <taxon>Pezizomycotina</taxon>
        <taxon>Pezizomycetes</taxon>
        <taxon>Pezizales</taxon>
        <taxon>Tuberaceae</taxon>
        <taxon>Tuber</taxon>
    </lineage>
</organism>
<dbReference type="Gene3D" id="2.160.20.10">
    <property type="entry name" value="Single-stranded right-handed beta-helix, Pectin lyase-like"/>
    <property type="match status" value="1"/>
</dbReference>
<evidence type="ECO:0000256" key="7">
    <source>
        <dbReference type="PROSITE-ProRule" id="PRU10040"/>
    </source>
</evidence>
<evidence type="ECO:0000256" key="2">
    <source>
        <dbReference type="ARBA" id="ARBA00008891"/>
    </source>
</evidence>
<protein>
    <recommendedName>
        <fullName evidence="3 8">Pectinesterase</fullName>
        <ecNumber evidence="3 8">3.1.1.11</ecNumber>
    </recommendedName>
</protein>
<comment type="subcellular location">
    <subcellularLocation>
        <location evidence="8">Secreted</location>
    </subcellularLocation>
</comment>
<accession>A0A317SQE9</accession>
<comment type="caution">
    <text evidence="10">The sequence shown here is derived from an EMBL/GenBank/DDBJ whole genome shotgun (WGS) entry which is preliminary data.</text>
</comment>
<reference evidence="10 11" key="1">
    <citation type="submission" date="2018-03" db="EMBL/GenBank/DDBJ databases">
        <title>Genomes of Pezizomycetes fungi and the evolution of truffles.</title>
        <authorList>
            <person name="Murat C."/>
            <person name="Payen T."/>
            <person name="Noel B."/>
            <person name="Kuo A."/>
            <person name="Martin F.M."/>
        </authorList>
    </citation>
    <scope>NUCLEOTIDE SEQUENCE [LARGE SCALE GENOMIC DNA]</scope>
    <source>
        <strain evidence="10">091103-1</strain>
    </source>
</reference>
<dbReference type="EC" id="3.1.1.11" evidence="3 8"/>
<dbReference type="Proteomes" id="UP000246991">
    <property type="component" value="Unassembled WGS sequence"/>
</dbReference>
<dbReference type="STRING" id="42249.A0A317SQE9"/>
<keyword evidence="5 8" id="KW-0063">Aspartyl esterase</keyword>
<keyword evidence="8" id="KW-0961">Cell wall biogenesis/degradation</keyword>
<dbReference type="SUPFAM" id="SSF51126">
    <property type="entry name" value="Pectin lyase-like"/>
    <property type="match status" value="1"/>
</dbReference>
<comment type="pathway">
    <text evidence="1 8">Glycan metabolism; pectin degradation; 2-dehydro-3-deoxy-D-gluconate from pectin: step 1/5.</text>
</comment>
<evidence type="ECO:0000256" key="6">
    <source>
        <dbReference type="ARBA" id="ARBA00047928"/>
    </source>
</evidence>
<keyword evidence="11" id="KW-1185">Reference proteome</keyword>
<evidence type="ECO:0000313" key="11">
    <source>
        <dbReference type="Proteomes" id="UP000246991"/>
    </source>
</evidence>
<dbReference type="InterPro" id="IPR000070">
    <property type="entry name" value="Pectinesterase_cat"/>
</dbReference>
<feature type="active site" evidence="7">
    <location>
        <position position="191"/>
    </location>
</feature>
<dbReference type="GO" id="GO:0005576">
    <property type="term" value="C:extracellular region"/>
    <property type="evidence" value="ECO:0007669"/>
    <property type="project" value="UniProtKB-SubCell"/>
</dbReference>
<sequence>MRVLSLLSLLALEIVSAVNAVGVTEPPAGAVVVDLNSNAAGVYKTIQDAVASLPNDSSSRTIFIHPGTYRGQVILRRPGPTTFQGYTQDISSQVANTVILTNSLVASAAGSNSKSATLQIYANDVKVYNIDIKNTYGKPGGPGSQSQALALSQSGERNGYYGVGFFSYQDTVYTADGTSYFGNNYIEGAVDYIFGMKGVAYFYNSILANSNRGFITAQGRESEAYLGAFVFDKIKLITVVNGTDNKMFLGRPWRNHSTVIFKNSDFGNVVDLRGWTTWASTDPRTDAVYYAEYNNVGASAWNPSRVSFAKQIGKDEAEGKWSVKGTLGSDSWIDSRFRCISCGVI</sequence>
<dbReference type="InterPro" id="IPR011050">
    <property type="entry name" value="Pectin_lyase_fold/virulence"/>
</dbReference>
<comment type="function">
    <text evidence="8">Involved in maceration and soft-rotting of plant tissue.</text>
</comment>
<evidence type="ECO:0000256" key="3">
    <source>
        <dbReference type="ARBA" id="ARBA00013229"/>
    </source>
</evidence>
<dbReference type="InterPro" id="IPR033131">
    <property type="entry name" value="Pectinesterase_Asp_AS"/>
</dbReference>
<evidence type="ECO:0000313" key="10">
    <source>
        <dbReference type="EMBL" id="PWW76588.1"/>
    </source>
</evidence>
<dbReference type="PANTHER" id="PTHR31321">
    <property type="entry name" value="ACYL-COA THIOESTER HYDROLASE YBHC-RELATED"/>
    <property type="match status" value="1"/>
</dbReference>
<feature type="domain" description="Pectinesterase catalytic" evidence="9">
    <location>
        <begin position="37"/>
        <end position="314"/>
    </location>
</feature>
<proteinExistence type="inferred from homology"/>
<evidence type="ECO:0000256" key="5">
    <source>
        <dbReference type="ARBA" id="ARBA00023085"/>
    </source>
</evidence>
<dbReference type="GO" id="GO:0045490">
    <property type="term" value="P:pectin catabolic process"/>
    <property type="evidence" value="ECO:0007669"/>
    <property type="project" value="UniProtKB-UniRule"/>
</dbReference>
<dbReference type="InterPro" id="IPR012334">
    <property type="entry name" value="Pectin_lyas_fold"/>
</dbReference>
<feature type="chain" id="PRO_5016191030" description="Pectinesterase" evidence="8">
    <location>
        <begin position="21"/>
        <end position="345"/>
    </location>
</feature>
<evidence type="ECO:0000256" key="8">
    <source>
        <dbReference type="RuleBase" id="RU000589"/>
    </source>
</evidence>
<comment type="catalytic activity">
    <reaction evidence="6 8">
        <text>[(1-&gt;4)-alpha-D-galacturonosyl methyl ester](n) + n H2O = [(1-&gt;4)-alpha-D-galacturonosyl](n) + n methanol + n H(+)</text>
        <dbReference type="Rhea" id="RHEA:22380"/>
        <dbReference type="Rhea" id="RHEA-COMP:14570"/>
        <dbReference type="Rhea" id="RHEA-COMP:14573"/>
        <dbReference type="ChEBI" id="CHEBI:15377"/>
        <dbReference type="ChEBI" id="CHEBI:15378"/>
        <dbReference type="ChEBI" id="CHEBI:17790"/>
        <dbReference type="ChEBI" id="CHEBI:140522"/>
        <dbReference type="ChEBI" id="CHEBI:140523"/>
        <dbReference type="EC" id="3.1.1.11"/>
    </reaction>
</comment>
<evidence type="ECO:0000259" key="9">
    <source>
        <dbReference type="Pfam" id="PF01095"/>
    </source>
</evidence>
<keyword evidence="8" id="KW-0732">Signal</keyword>
<keyword evidence="8" id="KW-0964">Secreted</keyword>
<keyword evidence="4 8" id="KW-0378">Hydrolase</keyword>
<gene>
    <name evidence="10" type="ORF">C7212DRAFT_191837</name>
</gene>
<dbReference type="EMBL" id="PYWC01000032">
    <property type="protein sequence ID" value="PWW76588.1"/>
    <property type="molecule type" value="Genomic_DNA"/>
</dbReference>
<dbReference type="OrthoDB" id="2019149at2759"/>
<dbReference type="UniPathway" id="UPA00545">
    <property type="reaction ID" value="UER00823"/>
</dbReference>
<feature type="signal peptide" evidence="8">
    <location>
        <begin position="1"/>
        <end position="20"/>
    </location>
</feature>
<dbReference type="PANTHER" id="PTHR31321:SF57">
    <property type="entry name" value="PECTINESTERASE 53-RELATED"/>
    <property type="match status" value="1"/>
</dbReference>
<dbReference type="PROSITE" id="PS00503">
    <property type="entry name" value="PECTINESTERASE_2"/>
    <property type="match status" value="1"/>
</dbReference>
<comment type="similarity">
    <text evidence="2">Belongs to the pectinesterase family.</text>
</comment>
<evidence type="ECO:0000256" key="4">
    <source>
        <dbReference type="ARBA" id="ARBA00022801"/>
    </source>
</evidence>